<dbReference type="EMBL" id="JAGRRH010000004">
    <property type="protein sequence ID" value="KAG7370929.1"/>
    <property type="molecule type" value="Genomic_DNA"/>
</dbReference>
<name>A0A9K3LZB5_9STRA</name>
<reference evidence="1" key="1">
    <citation type="journal article" date="2021" name="Sci. Rep.">
        <title>Diploid genomic architecture of Nitzschia inconspicua, an elite biomass production diatom.</title>
        <authorList>
            <person name="Oliver A."/>
            <person name="Podell S."/>
            <person name="Pinowska A."/>
            <person name="Traller J.C."/>
            <person name="Smith S.R."/>
            <person name="McClure R."/>
            <person name="Beliaev A."/>
            <person name="Bohutskyi P."/>
            <person name="Hill E.A."/>
            <person name="Rabines A."/>
            <person name="Zheng H."/>
            <person name="Allen L.Z."/>
            <person name="Kuo A."/>
            <person name="Grigoriev I.V."/>
            <person name="Allen A.E."/>
            <person name="Hazlebeck D."/>
            <person name="Allen E.E."/>
        </authorList>
    </citation>
    <scope>NUCLEOTIDE SEQUENCE</scope>
    <source>
        <strain evidence="1">Hildebrandi</strain>
    </source>
</reference>
<keyword evidence="2" id="KW-1185">Reference proteome</keyword>
<sequence length="816" mass="92012">MESNKGSPVYKKARLWTGDGRKNNDNIDECSFRYIQHRLFSSTDQNSIIIPSSLVTVPPIGNNVDLLQDILQNHGFRTSKVSTPRPAVSVYTDRNNKSTILRAPNADDARRFLLIALGLDPYQSDLEVTYERSFRERWCILQLCEKLRRTYFSVQDRTEDENDRILLEEELHRVNESCRRNITETPQVTVTTTLIKLATSVKNRRGLFHRAEEWERDYQRIQAMNSTLANVYLTLLQDRHQIKIHDMLFKPGEAKFERITIILDDSENQSRKPPFTLLPCASHFMTMGVTGVASIMVDSFFDRLLRLGYYAPSIIKEVIGEQLLFYFAHGLVSGNQVGSKTSPLSLKAHFDPTSPLAIYIHGVPGSGKSSLARFFPLALQHALMQHTDPEYTVRFVKQNLNKPLSISGLELEIRPNNNDFSLMSIIQSRKETMSQSKRGLVVLNLEEMPHHSVDGDPNQANVSKLLVRRFGGRTVDIHQPPNGTAIPRNAGRLGIDNDFSLVTIFTSNYPLHDESRQSLEQLGLFRQLITIPMTPIVDQDRSHFARSLFVKCCDEFGALQIRHVNAAGCLDIAIDVGAGDTRPLVQSIRILAFYLSELFSADKGSIAQQPDIANVTVKQQNLLCSITILMEGGTIKRLEVERLPTISSGCWFHCNIRCSHSHALSQILKLWRCRVLAPTVIVSSSKDQTRKLMLYLDQEVGCNCIRGINAATYKMSKSLYDRKDTSNLRNDILTLGQDALVAVELFCPTVDSQLLIREMIEDSPSMTAFSSAQSALFKAGLLFVLCIEGIVTPEVASRVSLVLTDNETPNFPYFEI</sequence>
<proteinExistence type="predicted"/>
<accession>A0A9K3LZB5</accession>
<protein>
    <submittedName>
        <fullName evidence="1">Uncharacterized protein</fullName>
    </submittedName>
</protein>
<gene>
    <name evidence="1" type="ORF">IV203_019499</name>
</gene>
<reference evidence="1" key="2">
    <citation type="submission" date="2021-04" db="EMBL/GenBank/DDBJ databases">
        <authorList>
            <person name="Podell S."/>
        </authorList>
    </citation>
    <scope>NUCLEOTIDE SEQUENCE</scope>
    <source>
        <strain evidence="1">Hildebrandi</strain>
    </source>
</reference>
<dbReference type="AlphaFoldDB" id="A0A9K3LZB5"/>
<comment type="caution">
    <text evidence="1">The sequence shown here is derived from an EMBL/GenBank/DDBJ whole genome shotgun (WGS) entry which is preliminary data.</text>
</comment>
<evidence type="ECO:0000313" key="2">
    <source>
        <dbReference type="Proteomes" id="UP000693970"/>
    </source>
</evidence>
<organism evidence="1 2">
    <name type="scientific">Nitzschia inconspicua</name>
    <dbReference type="NCBI Taxonomy" id="303405"/>
    <lineage>
        <taxon>Eukaryota</taxon>
        <taxon>Sar</taxon>
        <taxon>Stramenopiles</taxon>
        <taxon>Ochrophyta</taxon>
        <taxon>Bacillariophyta</taxon>
        <taxon>Bacillariophyceae</taxon>
        <taxon>Bacillariophycidae</taxon>
        <taxon>Bacillariales</taxon>
        <taxon>Bacillariaceae</taxon>
        <taxon>Nitzschia</taxon>
    </lineage>
</organism>
<dbReference type="Proteomes" id="UP000693970">
    <property type="component" value="Unassembled WGS sequence"/>
</dbReference>
<evidence type="ECO:0000313" key="1">
    <source>
        <dbReference type="EMBL" id="KAG7370929.1"/>
    </source>
</evidence>
<dbReference type="OrthoDB" id="46631at2759"/>